<evidence type="ECO:0000256" key="2">
    <source>
        <dbReference type="ARBA" id="ARBA00022549"/>
    </source>
</evidence>
<dbReference type="GO" id="GO:0016491">
    <property type="term" value="F:oxidoreductase activity"/>
    <property type="evidence" value="ECO:0007669"/>
    <property type="project" value="TreeGrafter"/>
</dbReference>
<dbReference type="STRING" id="224013.ACX27_00435"/>
<dbReference type="Pfam" id="PF13646">
    <property type="entry name" value="HEAT_2"/>
    <property type="match status" value="2"/>
</dbReference>
<comment type="similarity">
    <text evidence="1">Belongs to the CpcE/RpcE/PecE family.</text>
</comment>
<dbReference type="EMBL" id="CP012036">
    <property type="protein sequence ID" value="ALF51655.1"/>
    <property type="molecule type" value="Genomic_DNA"/>
</dbReference>
<dbReference type="SUPFAM" id="SSF48371">
    <property type="entry name" value="ARM repeat"/>
    <property type="match status" value="1"/>
</dbReference>
<dbReference type="InterPro" id="IPR004155">
    <property type="entry name" value="PBS_lyase_HEAT"/>
</dbReference>
<dbReference type="PATRIC" id="fig|224013.5.peg.103"/>
<evidence type="ECO:0000256" key="1">
    <source>
        <dbReference type="ARBA" id="ARBA00009299"/>
    </source>
</evidence>
<dbReference type="PANTHER" id="PTHR12697">
    <property type="entry name" value="PBS LYASE HEAT-LIKE PROTEIN"/>
    <property type="match status" value="1"/>
</dbReference>
<reference evidence="7" key="1">
    <citation type="submission" date="2015-07" db="EMBL/GenBank/DDBJ databases">
        <title>Genome Of Nitrogen-Fixing Cyanobacterium Nostoc piscinale CENA21 From Solimoes/Amazon River Floodplain Sediments And Comparative Genomics To Uncover Biosynthetic Natural Products Potential.</title>
        <authorList>
            <person name="Leao T.F."/>
            <person name="Leao P.N."/>
            <person name="Guimaraes P.I."/>
            <person name="de Melo A.G.C."/>
            <person name="Ramos R.T.J."/>
            <person name="Silva A."/>
            <person name="Fiore M.F."/>
            <person name="Schneider M.P.C."/>
        </authorList>
    </citation>
    <scope>NUCLEOTIDE SEQUENCE [LARGE SCALE GENOMIC DNA]</scope>
    <source>
        <strain evidence="7">CENA21</strain>
    </source>
</reference>
<keyword evidence="3" id="KW-0605">Phycobilisome</keyword>
<dbReference type="SMART" id="SM00567">
    <property type="entry name" value="EZ_HEAT"/>
    <property type="match status" value="4"/>
</dbReference>
<comment type="function">
    <text evidence="5">Catalyzes the hydroxylation of the N(6)-(4-aminobutyl)-L-lysine intermediate produced by deoxyhypusine synthase/DHPS on a critical lysine of the eukaryotic translation initiation factor 5A/eIF-5A. This is the second step of the post-translational modification of that lysine into an unusual amino acid residue named hypusine. Hypusination is unique to mature eIF-5A factor and is essential for its function.</text>
</comment>
<dbReference type="GO" id="GO:0030089">
    <property type="term" value="C:phycobilisome"/>
    <property type="evidence" value="ECO:0007669"/>
    <property type="project" value="UniProtKB-KW"/>
</dbReference>
<evidence type="ECO:0000256" key="5">
    <source>
        <dbReference type="ARBA" id="ARBA00045876"/>
    </source>
</evidence>
<reference evidence="6 7" key="2">
    <citation type="journal article" date="2016" name="Genome Announc.">
        <title>Draft Genome Sequence of the N2-Fixing Cyanobacterium Nostoc piscinale CENA21, Isolated from the Brazilian Amazon Floodplain.</title>
        <authorList>
            <person name="Leao T."/>
            <person name="Guimaraes P.I."/>
            <person name="de Melo A.G."/>
            <person name="Ramos R.T."/>
            <person name="Leao P.N."/>
            <person name="Silva A."/>
            <person name="Fiore M.F."/>
            <person name="Schneider M.P."/>
        </authorList>
    </citation>
    <scope>NUCLEOTIDE SEQUENCE [LARGE SCALE GENOMIC DNA]</scope>
    <source>
        <strain evidence="6 7">CENA21</strain>
    </source>
</reference>
<evidence type="ECO:0000313" key="7">
    <source>
        <dbReference type="Proteomes" id="UP000062645"/>
    </source>
</evidence>
<proteinExistence type="inferred from homology"/>
<dbReference type="InterPro" id="IPR011989">
    <property type="entry name" value="ARM-like"/>
</dbReference>
<evidence type="ECO:0000256" key="3">
    <source>
        <dbReference type="ARBA" id="ARBA00022738"/>
    </source>
</evidence>
<dbReference type="Gene3D" id="1.25.10.10">
    <property type="entry name" value="Leucine-rich Repeat Variant"/>
    <property type="match status" value="2"/>
</dbReference>
<dbReference type="PROSITE" id="PS50077">
    <property type="entry name" value="HEAT_REPEAT"/>
    <property type="match status" value="2"/>
</dbReference>
<evidence type="ECO:0000256" key="4">
    <source>
        <dbReference type="ARBA" id="ARBA00023239"/>
    </source>
</evidence>
<keyword evidence="7" id="KW-1185">Reference proteome</keyword>
<sequence length="362" mass="39716">MALVYTEVHFMAKHINFNFWARVPNWLFAHRIAVSVLTFVSPLIISSTIYQTLAQTPSSERVDQLIQGLSNEDLLEQLNNVTTLGNVNDREFSSETLDKLKLALANPDWRVRSGAALVLSQKGGLLVKDALPTLVKTLQDPNWFVRSSAARAIGNIVAEDTGDSNGANTVIEAAKFSSYLVDALQDSDFSVRFSAATSLVKLNTKSAFIVSRLISNLSNTNDPQTRLVTAENLNTISTEVTPILPNLGKALKHGEPSVRALALETIGSISTDTSATLPYLIQGLQDPDWTVRSKAARAVVRIVTNLQEKSRANFFTASDLNAIDELQTVQQILQNPQNHFYNNEKASVSLAINALQAARRNR</sequence>
<organism evidence="6 7">
    <name type="scientific">Nostoc piscinale CENA21</name>
    <dbReference type="NCBI Taxonomy" id="224013"/>
    <lineage>
        <taxon>Bacteria</taxon>
        <taxon>Bacillati</taxon>
        <taxon>Cyanobacteriota</taxon>
        <taxon>Cyanophyceae</taxon>
        <taxon>Nostocales</taxon>
        <taxon>Nostocaceae</taxon>
        <taxon>Nostoc</taxon>
    </lineage>
</organism>
<gene>
    <name evidence="6" type="ORF">ACX27_00435</name>
</gene>
<evidence type="ECO:0000313" key="6">
    <source>
        <dbReference type="EMBL" id="ALF51655.1"/>
    </source>
</evidence>
<accession>A0A0M5MG72</accession>
<dbReference type="Proteomes" id="UP000062645">
    <property type="component" value="Chromosome"/>
</dbReference>
<keyword evidence="2" id="KW-0042">Antenna complex</keyword>
<dbReference type="OrthoDB" id="479170at2"/>
<protein>
    <recommendedName>
        <fullName evidence="8">PBS lyase</fullName>
    </recommendedName>
</protein>
<dbReference type="KEGG" id="npz:ACX27_00435"/>
<dbReference type="InterPro" id="IPR016024">
    <property type="entry name" value="ARM-type_fold"/>
</dbReference>
<dbReference type="PANTHER" id="PTHR12697:SF5">
    <property type="entry name" value="DEOXYHYPUSINE HYDROXYLASE"/>
    <property type="match status" value="1"/>
</dbReference>
<dbReference type="InterPro" id="IPR021133">
    <property type="entry name" value="HEAT_type_2"/>
</dbReference>
<dbReference type="AlphaFoldDB" id="A0A0M5MG72"/>
<dbReference type="GO" id="GO:0016829">
    <property type="term" value="F:lyase activity"/>
    <property type="evidence" value="ECO:0007669"/>
    <property type="project" value="UniProtKB-KW"/>
</dbReference>
<dbReference type="RefSeq" id="WP_062287040.1">
    <property type="nucleotide sequence ID" value="NZ_CP012036.1"/>
</dbReference>
<evidence type="ECO:0008006" key="8">
    <source>
        <dbReference type="Google" id="ProtNLM"/>
    </source>
</evidence>
<name>A0A0M5MG72_9NOSO</name>
<keyword evidence="4" id="KW-0456">Lyase</keyword>